<proteinExistence type="predicted"/>
<evidence type="ECO:0000256" key="1">
    <source>
        <dbReference type="SAM" id="Phobius"/>
    </source>
</evidence>
<evidence type="ECO:0000313" key="3">
    <source>
        <dbReference type="Proteomes" id="UP000018888"/>
    </source>
</evidence>
<sequence>MICYTDFLLFIFSCQFFPLYSVVFLNRMNGSLLIMFFRKSGHLSYCLTFPSFFLSREF</sequence>
<dbReference type="Proteomes" id="UP000018888">
    <property type="component" value="Unassembled WGS sequence"/>
</dbReference>
<organism evidence="2 3">
    <name type="scientific">Rhizophagus irregularis (strain DAOM 181602 / DAOM 197198 / MUCL 43194)</name>
    <name type="common">Arbuscular mycorrhizal fungus</name>
    <name type="synonym">Glomus intraradices</name>
    <dbReference type="NCBI Taxonomy" id="747089"/>
    <lineage>
        <taxon>Eukaryota</taxon>
        <taxon>Fungi</taxon>
        <taxon>Fungi incertae sedis</taxon>
        <taxon>Mucoromycota</taxon>
        <taxon>Glomeromycotina</taxon>
        <taxon>Glomeromycetes</taxon>
        <taxon>Glomerales</taxon>
        <taxon>Glomeraceae</taxon>
        <taxon>Rhizophagus</taxon>
    </lineage>
</organism>
<evidence type="ECO:0000313" key="2">
    <source>
        <dbReference type="EMBL" id="POG67002.1"/>
    </source>
</evidence>
<keyword evidence="1" id="KW-0472">Membrane</keyword>
<reference evidence="2 3" key="2">
    <citation type="journal article" date="2018" name="New Phytol.">
        <title>High intraspecific genome diversity in the model arbuscular mycorrhizal symbiont Rhizophagus irregularis.</title>
        <authorList>
            <person name="Chen E.C.H."/>
            <person name="Morin E."/>
            <person name="Beaudet D."/>
            <person name="Noel J."/>
            <person name="Yildirir G."/>
            <person name="Ndikumana S."/>
            <person name="Charron P."/>
            <person name="St-Onge C."/>
            <person name="Giorgi J."/>
            <person name="Kruger M."/>
            <person name="Marton T."/>
            <person name="Ropars J."/>
            <person name="Grigoriev I.V."/>
            <person name="Hainaut M."/>
            <person name="Henrissat B."/>
            <person name="Roux C."/>
            <person name="Martin F."/>
            <person name="Corradi N."/>
        </authorList>
    </citation>
    <scope>NUCLEOTIDE SEQUENCE [LARGE SCALE GENOMIC DNA]</scope>
    <source>
        <strain evidence="2 3">DAOM 197198</strain>
    </source>
</reference>
<dbReference type="AlphaFoldDB" id="A0A2P4PNP9"/>
<keyword evidence="1" id="KW-1133">Transmembrane helix</keyword>
<name>A0A2P4PNP9_RHIID</name>
<keyword evidence="3" id="KW-1185">Reference proteome</keyword>
<dbReference type="EMBL" id="AUPC02000179">
    <property type="protein sequence ID" value="POG67002.1"/>
    <property type="molecule type" value="Genomic_DNA"/>
</dbReference>
<comment type="caution">
    <text evidence="2">The sequence shown here is derived from an EMBL/GenBank/DDBJ whole genome shotgun (WGS) entry which is preliminary data.</text>
</comment>
<protein>
    <submittedName>
        <fullName evidence="2">Uncharacterized protein</fullName>
    </submittedName>
</protein>
<accession>A0A2P4PNP9</accession>
<reference evidence="2 3" key="1">
    <citation type="journal article" date="2013" name="Proc. Natl. Acad. Sci. U.S.A.">
        <title>Genome of an arbuscular mycorrhizal fungus provides insight into the oldest plant symbiosis.</title>
        <authorList>
            <person name="Tisserant E."/>
            <person name="Malbreil M."/>
            <person name="Kuo A."/>
            <person name="Kohler A."/>
            <person name="Symeonidi A."/>
            <person name="Balestrini R."/>
            <person name="Charron P."/>
            <person name="Duensing N."/>
            <person name="Frei Dit Frey N."/>
            <person name="Gianinazzi-Pearson V."/>
            <person name="Gilbert L.B."/>
            <person name="Handa Y."/>
            <person name="Herr J.R."/>
            <person name="Hijri M."/>
            <person name="Koul R."/>
            <person name="Kawaguchi M."/>
            <person name="Krajinski F."/>
            <person name="Lammers P.J."/>
            <person name="Masclaux F.G."/>
            <person name="Murat C."/>
            <person name="Morin E."/>
            <person name="Ndikumana S."/>
            <person name="Pagni M."/>
            <person name="Petitpierre D."/>
            <person name="Requena N."/>
            <person name="Rosikiewicz P."/>
            <person name="Riley R."/>
            <person name="Saito K."/>
            <person name="San Clemente H."/>
            <person name="Shapiro H."/>
            <person name="van Tuinen D."/>
            <person name="Becard G."/>
            <person name="Bonfante P."/>
            <person name="Paszkowski U."/>
            <person name="Shachar-Hill Y.Y."/>
            <person name="Tuskan G.A."/>
            <person name="Young P.W."/>
            <person name="Sanders I.R."/>
            <person name="Henrissat B."/>
            <person name="Rensing S.A."/>
            <person name="Grigoriev I.V."/>
            <person name="Corradi N."/>
            <person name="Roux C."/>
            <person name="Martin F."/>
        </authorList>
    </citation>
    <scope>NUCLEOTIDE SEQUENCE [LARGE SCALE GENOMIC DNA]</scope>
    <source>
        <strain evidence="2 3">DAOM 197198</strain>
    </source>
</reference>
<gene>
    <name evidence="2" type="ORF">GLOIN_2v1651552</name>
</gene>
<keyword evidence="1" id="KW-0812">Transmembrane</keyword>
<feature type="transmembrane region" description="Helical" evidence="1">
    <location>
        <begin position="6"/>
        <end position="25"/>
    </location>
</feature>